<evidence type="ECO:0000313" key="11">
    <source>
        <dbReference type="Proteomes" id="UP000425916"/>
    </source>
</evidence>
<comment type="similarity">
    <text evidence="2">Belongs to the BMP lipoprotein family.</text>
</comment>
<dbReference type="SUPFAM" id="SSF53822">
    <property type="entry name" value="Periplasmic binding protein-like I"/>
    <property type="match status" value="1"/>
</dbReference>
<feature type="chain" id="PRO_5026191913" evidence="8">
    <location>
        <begin position="31"/>
        <end position="346"/>
    </location>
</feature>
<dbReference type="InterPro" id="IPR050957">
    <property type="entry name" value="BMP_lipoprotein"/>
</dbReference>
<evidence type="ECO:0000256" key="2">
    <source>
        <dbReference type="ARBA" id="ARBA00008610"/>
    </source>
</evidence>
<reference evidence="10 11" key="1">
    <citation type="submission" date="2019-11" db="EMBL/GenBank/DDBJ databases">
        <title>Genome sequence of Moorella glycerini DSM11254.</title>
        <authorList>
            <person name="Poehlein A."/>
            <person name="Boeer T."/>
            <person name="Daniel R."/>
        </authorList>
    </citation>
    <scope>NUCLEOTIDE SEQUENCE [LARGE SCALE GENOMIC DNA]</scope>
    <source>
        <strain evidence="10 11">DSM 11254</strain>
    </source>
</reference>
<dbReference type="Pfam" id="PF02608">
    <property type="entry name" value="Bmp"/>
    <property type="match status" value="1"/>
</dbReference>
<dbReference type="PROSITE" id="PS51257">
    <property type="entry name" value="PROKAR_LIPOPROTEIN"/>
    <property type="match status" value="1"/>
</dbReference>
<evidence type="ECO:0000256" key="3">
    <source>
        <dbReference type="ARBA" id="ARBA00022475"/>
    </source>
</evidence>
<dbReference type="Proteomes" id="UP000425916">
    <property type="component" value="Chromosome"/>
</dbReference>
<dbReference type="InterPro" id="IPR003760">
    <property type="entry name" value="PnrA-like"/>
</dbReference>
<evidence type="ECO:0000256" key="1">
    <source>
        <dbReference type="ARBA" id="ARBA00004193"/>
    </source>
</evidence>
<dbReference type="CDD" id="cd06304">
    <property type="entry name" value="PBP1_BmpA_Med_PnrA-like"/>
    <property type="match status" value="1"/>
</dbReference>
<dbReference type="Gene3D" id="3.40.50.2300">
    <property type="match status" value="2"/>
</dbReference>
<evidence type="ECO:0000256" key="5">
    <source>
        <dbReference type="ARBA" id="ARBA00023136"/>
    </source>
</evidence>
<protein>
    <submittedName>
        <fullName evidence="10">ABC transporter substrate-binding protein PnrA-like protein</fullName>
    </submittedName>
</protein>
<sequence length="346" mass="36621">MSKGLRKCLVFVVIALLVLALVAGCGSKPANETGKQGNTSTTSNSNTNSDTKGEFKVALIAPGAVNDGGWNASALQGLNEIQAKLGAKIAYTEKVAPANYTQVIRTYARQGYNLIFGHSFDFDEAMKSVAPEFPNTQFVVINGSVTGPNLASTSFKFGELGYFTGMTAGLITKSNKVGVVAPMAAPTVTADIDTFKEGVAKVNPKASVAVSYVGSWEDIPKAKEAAKALLSQGNDVLLVMGNSFSIGVFQACKDANAKAIGWVTDQNFMAPDTIVTSGLQSVEALYLKIAETAKKGKLEPQHYVYGMKDGAQSLAPFKNVPQDVVDKVQSAVKDYLDGKFSIKTLY</sequence>
<organism evidence="10 11">
    <name type="scientific">Neomoorella glycerini</name>
    <dbReference type="NCBI Taxonomy" id="55779"/>
    <lineage>
        <taxon>Bacteria</taxon>
        <taxon>Bacillati</taxon>
        <taxon>Bacillota</taxon>
        <taxon>Clostridia</taxon>
        <taxon>Neomoorellales</taxon>
        <taxon>Neomoorellaceae</taxon>
        <taxon>Neomoorella</taxon>
    </lineage>
</organism>
<dbReference type="GO" id="GO:0005886">
    <property type="term" value="C:plasma membrane"/>
    <property type="evidence" value="ECO:0007669"/>
    <property type="project" value="UniProtKB-SubCell"/>
</dbReference>
<keyword evidence="5" id="KW-0472">Membrane</keyword>
<evidence type="ECO:0000256" key="6">
    <source>
        <dbReference type="ARBA" id="ARBA00023288"/>
    </source>
</evidence>
<feature type="signal peptide" evidence="8">
    <location>
        <begin position="1"/>
        <end position="30"/>
    </location>
</feature>
<dbReference type="EMBL" id="CP046244">
    <property type="protein sequence ID" value="QGP91098.1"/>
    <property type="molecule type" value="Genomic_DNA"/>
</dbReference>
<keyword evidence="6" id="KW-0449">Lipoprotein</keyword>
<keyword evidence="11" id="KW-1185">Reference proteome</keyword>
<feature type="domain" description="ABC transporter substrate-binding protein PnrA-like" evidence="9">
    <location>
        <begin position="56"/>
        <end position="333"/>
    </location>
</feature>
<comment type="subcellular location">
    <subcellularLocation>
        <location evidence="1">Cell membrane</location>
        <topology evidence="1">Lipid-anchor</topology>
    </subcellularLocation>
</comment>
<evidence type="ECO:0000313" key="10">
    <source>
        <dbReference type="EMBL" id="QGP91098.1"/>
    </source>
</evidence>
<keyword evidence="4 8" id="KW-0732">Signal</keyword>
<feature type="compositionally biased region" description="Low complexity" evidence="7">
    <location>
        <begin position="38"/>
        <end position="49"/>
    </location>
</feature>
<dbReference type="InterPro" id="IPR028082">
    <property type="entry name" value="Peripla_BP_I"/>
</dbReference>
<gene>
    <name evidence="10" type="ORF">MGLY_04220</name>
</gene>
<feature type="region of interest" description="Disordered" evidence="7">
    <location>
        <begin position="30"/>
        <end position="50"/>
    </location>
</feature>
<evidence type="ECO:0000256" key="4">
    <source>
        <dbReference type="ARBA" id="ARBA00022729"/>
    </source>
</evidence>
<dbReference type="PANTHER" id="PTHR34296">
    <property type="entry name" value="TRANSCRIPTIONAL ACTIVATOR PROTEIN MED"/>
    <property type="match status" value="1"/>
</dbReference>
<evidence type="ECO:0000256" key="7">
    <source>
        <dbReference type="SAM" id="MobiDB-lite"/>
    </source>
</evidence>
<dbReference type="OrthoDB" id="9769871at2"/>
<accession>A0A6I5ZMK7</accession>
<proteinExistence type="inferred from homology"/>
<dbReference type="AlphaFoldDB" id="A0A6I5ZMK7"/>
<dbReference type="PANTHER" id="PTHR34296:SF2">
    <property type="entry name" value="ABC TRANSPORTER GUANOSINE-BINDING PROTEIN NUPN"/>
    <property type="match status" value="1"/>
</dbReference>
<evidence type="ECO:0000256" key="8">
    <source>
        <dbReference type="SAM" id="SignalP"/>
    </source>
</evidence>
<keyword evidence="3" id="KW-1003">Cell membrane</keyword>
<name>A0A6I5ZMK7_9FIRM</name>
<evidence type="ECO:0000259" key="9">
    <source>
        <dbReference type="Pfam" id="PF02608"/>
    </source>
</evidence>